<evidence type="ECO:0000313" key="1">
    <source>
        <dbReference type="EMBL" id="RTE02100.1"/>
    </source>
</evidence>
<proteinExistence type="predicted"/>
<evidence type="ECO:0000313" key="2">
    <source>
        <dbReference type="Proteomes" id="UP000276128"/>
    </source>
</evidence>
<reference evidence="1 2" key="1">
    <citation type="submission" date="2018-12" db="EMBL/GenBank/DDBJ databases">
        <title>Bacillus ochoae sp. nov., Paenibacillus whitsoniae sp. nov., Paenibacillus spiritus sp. nov. Isolated from the Mars Exploration Rover during spacecraft assembly.</title>
        <authorList>
            <person name="Seuylemezian A."/>
            <person name="Vaishampayan P."/>
        </authorList>
    </citation>
    <scope>NUCLEOTIDE SEQUENCE [LARGE SCALE GENOMIC DNA]</scope>
    <source>
        <strain evidence="1 2">MER 54</strain>
    </source>
</reference>
<gene>
    <name evidence="1" type="ORF">EJQ19_29860</name>
</gene>
<accession>A0A430J4K1</accession>
<dbReference type="Pfam" id="PF02065">
    <property type="entry name" value="Melibiase"/>
    <property type="match status" value="1"/>
</dbReference>
<dbReference type="Proteomes" id="UP000276128">
    <property type="component" value="Unassembled WGS sequence"/>
</dbReference>
<sequence>MGSTEMLRYKDCYAAFEQGRLVTGNERIERIWEIHGNTLVTKSLKDKSTGEEWIAQGTDLTAYRLPLLPYAEAAHVSIRATEDDDLGVGAKHWKVSVELKTNTHALRLEVRLYPSASFLRQEMWVKRIAANSSGSGVPVFAGSSGEQLEDYTEEQAEAGHDYIDALALRPVHSRWQCIQLKDVTDHHNNLVSRDTGLLYKNERTELTGSILAFSQQLAPRGLLVLKEGPTAFGHLHRSGGDFRFEGHRLFVDGSGLDAEDNEDGDELPAYGVTIGVYDGTEFGLRKLLHAYHRSIRTYVGERDAYVMSNTWGDRSRDGRVNEAFILEELPAAAELGVTVYQIDDGWQQGTTANSVVQGGTWSDYYSQSDQFWVVHPERFPRGLEPVAAKAKELGIELGLWFSPDSSHDFMYWEKDADTLIGFYQREGIRHFKLDGIRLASKLGELRLRRMMEKVTGATQGQVAFNQDTTAQVRLGYFGKTQYGNLFLENRYTDWSNYYPHYTLRNLWQLSPYVSAAKLQIEFLNVARNRMNYAEDPLAPSAVGIEFAFALTMFASPLAWMEVTGLAQADGEKLKGLIHAYKPHQQAIQGGHVLPIGEEPNGTSWTGFQSISVKGTGYLVVLREWNDREEARFALWGNDGVQLPVRLELIAASSKLADVPEAELSSGELRVKLTAPHTFALYRYLF</sequence>
<organism evidence="1 2">
    <name type="scientific">Paenibacillus whitsoniae</name>
    <dbReference type="NCBI Taxonomy" id="2496558"/>
    <lineage>
        <taxon>Bacteria</taxon>
        <taxon>Bacillati</taxon>
        <taxon>Bacillota</taxon>
        <taxon>Bacilli</taxon>
        <taxon>Bacillales</taxon>
        <taxon>Paenibacillaceae</taxon>
        <taxon>Paenibacillus</taxon>
    </lineage>
</organism>
<dbReference type="AlphaFoldDB" id="A0A430J4K1"/>
<dbReference type="EMBL" id="RXHU01000123">
    <property type="protein sequence ID" value="RTE02100.1"/>
    <property type="molecule type" value="Genomic_DNA"/>
</dbReference>
<keyword evidence="2" id="KW-1185">Reference proteome</keyword>
<evidence type="ECO:0008006" key="3">
    <source>
        <dbReference type="Google" id="ProtNLM"/>
    </source>
</evidence>
<name>A0A430J4K1_9BACL</name>
<comment type="caution">
    <text evidence="1">The sequence shown here is derived from an EMBL/GenBank/DDBJ whole genome shotgun (WGS) entry which is preliminary data.</text>
</comment>
<dbReference type="OrthoDB" id="9779211at2"/>
<protein>
    <recommendedName>
        <fullName evidence="3">Alpha-galactosidase</fullName>
    </recommendedName>
</protein>
<dbReference type="InterPro" id="IPR017853">
    <property type="entry name" value="GH"/>
</dbReference>
<dbReference type="InterPro" id="IPR013785">
    <property type="entry name" value="Aldolase_TIM"/>
</dbReference>
<dbReference type="Gene3D" id="3.20.20.70">
    <property type="entry name" value="Aldolase class I"/>
    <property type="match status" value="1"/>
</dbReference>
<dbReference type="SUPFAM" id="SSF51445">
    <property type="entry name" value="(Trans)glycosidases"/>
    <property type="match status" value="1"/>
</dbReference>